<dbReference type="Proteomes" id="UP000828941">
    <property type="component" value="Chromosome 14"/>
</dbReference>
<keyword evidence="2" id="KW-1185">Reference proteome</keyword>
<reference evidence="1 2" key="1">
    <citation type="journal article" date="2022" name="DNA Res.">
        <title>Chromosomal-level genome assembly of the orchid tree Bauhinia variegata (Leguminosae; Cercidoideae) supports the allotetraploid origin hypothesis of Bauhinia.</title>
        <authorList>
            <person name="Zhong Y."/>
            <person name="Chen Y."/>
            <person name="Zheng D."/>
            <person name="Pang J."/>
            <person name="Liu Y."/>
            <person name="Luo S."/>
            <person name="Meng S."/>
            <person name="Qian L."/>
            <person name="Wei D."/>
            <person name="Dai S."/>
            <person name="Zhou R."/>
        </authorList>
    </citation>
    <scope>NUCLEOTIDE SEQUENCE [LARGE SCALE GENOMIC DNA]</scope>
    <source>
        <strain evidence="1">BV-YZ2020</strain>
    </source>
</reference>
<proteinExistence type="predicted"/>
<organism evidence="1 2">
    <name type="scientific">Bauhinia variegata</name>
    <name type="common">Purple orchid tree</name>
    <name type="synonym">Phanera variegata</name>
    <dbReference type="NCBI Taxonomy" id="167791"/>
    <lineage>
        <taxon>Eukaryota</taxon>
        <taxon>Viridiplantae</taxon>
        <taxon>Streptophyta</taxon>
        <taxon>Embryophyta</taxon>
        <taxon>Tracheophyta</taxon>
        <taxon>Spermatophyta</taxon>
        <taxon>Magnoliopsida</taxon>
        <taxon>eudicotyledons</taxon>
        <taxon>Gunneridae</taxon>
        <taxon>Pentapetalae</taxon>
        <taxon>rosids</taxon>
        <taxon>fabids</taxon>
        <taxon>Fabales</taxon>
        <taxon>Fabaceae</taxon>
        <taxon>Cercidoideae</taxon>
        <taxon>Cercideae</taxon>
        <taxon>Bauhiniinae</taxon>
        <taxon>Bauhinia</taxon>
    </lineage>
</organism>
<dbReference type="EMBL" id="CM039439">
    <property type="protein sequence ID" value="KAI4297477.1"/>
    <property type="molecule type" value="Genomic_DNA"/>
</dbReference>
<evidence type="ECO:0000313" key="2">
    <source>
        <dbReference type="Proteomes" id="UP000828941"/>
    </source>
</evidence>
<gene>
    <name evidence="1" type="ORF">L6164_037366</name>
</gene>
<name>A0ACB9KKM0_BAUVA</name>
<comment type="caution">
    <text evidence="1">The sequence shown here is derived from an EMBL/GenBank/DDBJ whole genome shotgun (WGS) entry which is preliminary data.</text>
</comment>
<accession>A0ACB9KKM0</accession>
<sequence>MPGTLDSNFLLFDPEIEKTARRLRKETKERRRAQLEAMENPHNEGHRGNPNNPQVRTLMDYSIPRVDGCGTSITRPPVQANTFELKPALLQLVQQNQFGGHDSEDPNAHIANFLQICDTVKLNGVSEEAIRLRLFPFSVKDKARHWLDSLARGSISTWADLVQKFLTRYFPPSKSAKLRTEITSFHQQEGESLSDAWECYNEILRRCPHHSSEFWIQVQSFYNGLLPHARSMVDAAAGGALNFKTPEQAWDLLEMMANNDYQRQEERAVVKKGIMEVDTLNALLAQNKIMTQQLANLSKKVEGLNISAVSIPSISCDFCGDKHSSGECPGNMFGESSQEQVNYLGNPPRPQNDPFSNTNNPGWRNHPNFSWGNQGNQGAPQRPPFSYQAPQQLFSPNVHSQPQPSEKTASLENAMEKLTTLTTTFIQKTANFMDETRSGFRNQEASIRNLEAQVGQIARQLTERPQGSLPSDTIPNPKEHVKAITTRSGKVIQPLPRKEINEESREKPCENFSSSEDTSNESNDKQFLHGRESRQESSFKGKKKVEIEEKPFAPSPFIKVPFPQRLKKQQDEKQFSKFLEVFKKLHINIPFVEALEQMPSYAKFMKELLLKKRRIEDDERIMLMEECSAILQKKLPPKLKDPGSFSIPCTIGDMTFGKALCDLGASVSLMPFSIFKKLGIGQVKSTMVTLQLADRSVKHPYGVIEDILVKVDKFIFPVDFVVLDMDEDDEIPLILGRPFLATGRAMINVADGTLTLKVQDEAVTFNVFEAMKYPMDQEHCFRVDILDSLVSTSFRERIPSSHLEKAITESKTMGDEEENPLVIEYVALLEAGPFSYTFSFSC</sequence>
<protein>
    <submittedName>
        <fullName evidence="1">Uncharacterized protein</fullName>
    </submittedName>
</protein>
<evidence type="ECO:0000313" key="1">
    <source>
        <dbReference type="EMBL" id="KAI4297477.1"/>
    </source>
</evidence>